<gene>
    <name evidence="1" type="ORF">GN277_24225</name>
</gene>
<reference evidence="1 2" key="1">
    <citation type="submission" date="2019-12" db="EMBL/GenBank/DDBJ databases">
        <title>Sporaefaciens musculi gen. nov., sp. nov., a novel bacterium isolated from the caecum of an obese mouse.</title>
        <authorList>
            <person name="Rasmussen T.S."/>
            <person name="Streidl T."/>
            <person name="Hitch T.C.A."/>
            <person name="Wortmann E."/>
            <person name="Deptula P."/>
            <person name="Hansen M."/>
            <person name="Nielsen D.S."/>
            <person name="Clavel T."/>
            <person name="Vogensen F.K."/>
        </authorList>
    </citation>
    <scope>NUCLEOTIDE SEQUENCE [LARGE SCALE GENOMIC DNA]</scope>
    <source>
        <strain evidence="1 2">WCA-9-b2</strain>
    </source>
</reference>
<dbReference type="InterPro" id="IPR013324">
    <property type="entry name" value="RNA_pol_sigma_r3/r4-like"/>
</dbReference>
<organism evidence="1 2">
    <name type="scientific">Sporofaciens musculi</name>
    <dbReference type="NCBI Taxonomy" id="2681861"/>
    <lineage>
        <taxon>Bacteria</taxon>
        <taxon>Bacillati</taxon>
        <taxon>Bacillota</taxon>
        <taxon>Clostridia</taxon>
        <taxon>Lachnospirales</taxon>
        <taxon>Lachnospiraceae</taxon>
        <taxon>Sporofaciens</taxon>
    </lineage>
</organism>
<proteinExistence type="predicted"/>
<evidence type="ECO:0000313" key="1">
    <source>
        <dbReference type="EMBL" id="MXP78342.1"/>
    </source>
</evidence>
<name>A0A7X3SLA4_9FIRM</name>
<dbReference type="InterPro" id="IPR036388">
    <property type="entry name" value="WH-like_DNA-bd_sf"/>
</dbReference>
<dbReference type="Proteomes" id="UP000460412">
    <property type="component" value="Unassembled WGS sequence"/>
</dbReference>
<comment type="caution">
    <text evidence="1">The sequence shown here is derived from an EMBL/GenBank/DDBJ whole genome shotgun (WGS) entry which is preliminary data.</text>
</comment>
<protein>
    <submittedName>
        <fullName evidence="1">Sigma-70 family RNA polymerase sigma factor</fullName>
    </submittedName>
</protein>
<dbReference type="RefSeq" id="WP_159754836.1">
    <property type="nucleotide sequence ID" value="NZ_WUQX01000001.1"/>
</dbReference>
<dbReference type="AlphaFoldDB" id="A0A7X3SLA4"/>
<dbReference type="Gene3D" id="1.10.10.10">
    <property type="entry name" value="Winged helix-like DNA-binding domain superfamily/Winged helix DNA-binding domain"/>
    <property type="match status" value="1"/>
</dbReference>
<evidence type="ECO:0000313" key="2">
    <source>
        <dbReference type="Proteomes" id="UP000460412"/>
    </source>
</evidence>
<dbReference type="SUPFAM" id="SSF88659">
    <property type="entry name" value="Sigma3 and sigma4 domains of RNA polymerase sigma factors"/>
    <property type="match status" value="1"/>
</dbReference>
<dbReference type="EMBL" id="WUQX01000001">
    <property type="protein sequence ID" value="MXP78342.1"/>
    <property type="molecule type" value="Genomic_DNA"/>
</dbReference>
<accession>A0A7X3SLA4</accession>
<keyword evidence="2" id="KW-1185">Reference proteome</keyword>
<sequence length="144" mass="17044">MAYNHGREDRKWRIWKEAEEKILRECGVDEAVIEQIRTDDRADFNSNRRFYRWASDFGEYLEGMADREKQAEVKSVSDLLDEIENETLYLALIKVDRRTLQIVLLKMQGYSTKEIAPLVGLTTGAIYARLDHLRKKLRRILRLP</sequence>